<keyword evidence="1" id="KW-1133">Transmembrane helix</keyword>
<organism evidence="2 3">
    <name type="scientific">Rhodovulum iodosum</name>
    <dbReference type="NCBI Taxonomy" id="68291"/>
    <lineage>
        <taxon>Bacteria</taxon>
        <taxon>Pseudomonadati</taxon>
        <taxon>Pseudomonadota</taxon>
        <taxon>Alphaproteobacteria</taxon>
        <taxon>Rhodobacterales</taxon>
        <taxon>Paracoccaceae</taxon>
        <taxon>Rhodovulum</taxon>
    </lineage>
</organism>
<protein>
    <recommendedName>
        <fullName evidence="4">DUF304 domain-containing protein</fullName>
    </recommendedName>
</protein>
<dbReference type="EMBL" id="JBEHHI010000002">
    <property type="protein sequence ID" value="MEX5729301.1"/>
    <property type="molecule type" value="Genomic_DNA"/>
</dbReference>
<proteinExistence type="predicted"/>
<feature type="transmembrane region" description="Helical" evidence="1">
    <location>
        <begin position="78"/>
        <end position="95"/>
    </location>
</feature>
<accession>A0ABV3XVD4</accession>
<gene>
    <name evidence="2" type="ORF">Ga0609869_002654</name>
</gene>
<evidence type="ECO:0008006" key="4">
    <source>
        <dbReference type="Google" id="ProtNLM"/>
    </source>
</evidence>
<evidence type="ECO:0000256" key="1">
    <source>
        <dbReference type="SAM" id="Phobius"/>
    </source>
</evidence>
<keyword evidence="1" id="KW-0472">Membrane</keyword>
<evidence type="ECO:0000313" key="2">
    <source>
        <dbReference type="EMBL" id="MEX5729301.1"/>
    </source>
</evidence>
<keyword evidence="3" id="KW-1185">Reference proteome</keyword>
<name>A0ABV3XVD4_9RHOB</name>
<sequence>MTVLSTHPSLGVTRARPMHVCVCETNWGYVFRSGTTFNDRAALIERVSAIAGLTFFVLAVGHWFFPDADVVMHTPMERLASSFGLASAGLAFVWISERGLRHDIQVDLERRRLRLTTTNRRGKARIVRSFAFAEITSLFVKRSAEPGRPARLCLRVAGNRWDVELMRGSAAALAVLHGRIAGDLRPVMPVADGWEKVGHKIRPSEPDGEAA</sequence>
<feature type="transmembrane region" description="Helical" evidence="1">
    <location>
        <begin position="47"/>
        <end position="66"/>
    </location>
</feature>
<reference evidence="2 3" key="1">
    <citation type="submission" date="2024-06" db="EMBL/GenBank/DDBJ databases">
        <title>Genome of Rhodovulum iodosum, a marine photoferrotroph.</title>
        <authorList>
            <person name="Bianchini G."/>
            <person name="Nikeleit V."/>
            <person name="Kappler A."/>
            <person name="Bryce C."/>
            <person name="Sanchez-Baracaldo P."/>
        </authorList>
    </citation>
    <scope>NUCLEOTIDE SEQUENCE [LARGE SCALE GENOMIC DNA]</scope>
    <source>
        <strain evidence="2 3">UT/N1</strain>
    </source>
</reference>
<keyword evidence="1" id="KW-0812">Transmembrane</keyword>
<comment type="caution">
    <text evidence="2">The sequence shown here is derived from an EMBL/GenBank/DDBJ whole genome shotgun (WGS) entry which is preliminary data.</text>
</comment>
<dbReference type="Proteomes" id="UP001560019">
    <property type="component" value="Unassembled WGS sequence"/>
</dbReference>
<evidence type="ECO:0000313" key="3">
    <source>
        <dbReference type="Proteomes" id="UP001560019"/>
    </source>
</evidence>